<dbReference type="Gene3D" id="1.10.287.130">
    <property type="match status" value="1"/>
</dbReference>
<dbReference type="SUPFAM" id="SSF47384">
    <property type="entry name" value="Homodimeric domain of signal transducing histidine kinase"/>
    <property type="match status" value="1"/>
</dbReference>
<dbReference type="InterPro" id="IPR001610">
    <property type="entry name" value="PAC"/>
</dbReference>
<dbReference type="InterPro" id="IPR036890">
    <property type="entry name" value="HATPase_C_sf"/>
</dbReference>
<feature type="domain" description="Histidine kinase" evidence="7">
    <location>
        <begin position="137"/>
        <end position="260"/>
    </location>
</feature>
<dbReference type="CDD" id="cd00082">
    <property type="entry name" value="HisKA"/>
    <property type="match status" value="1"/>
</dbReference>
<dbReference type="SMART" id="SM00388">
    <property type="entry name" value="HisKA"/>
    <property type="match status" value="1"/>
</dbReference>
<reference evidence="10" key="1">
    <citation type="journal article" date="2014" name="Front. Microbiol.">
        <title>High frequency of phylogenetically diverse reductive dehalogenase-homologous genes in deep subseafloor sedimentary metagenomes.</title>
        <authorList>
            <person name="Kawai M."/>
            <person name="Futagami T."/>
            <person name="Toyoda A."/>
            <person name="Takaki Y."/>
            <person name="Nishi S."/>
            <person name="Hori S."/>
            <person name="Arai W."/>
            <person name="Tsubouchi T."/>
            <person name="Morono Y."/>
            <person name="Uchiyama I."/>
            <person name="Ito T."/>
            <person name="Fujiyama A."/>
            <person name="Inagaki F."/>
            <person name="Takami H."/>
        </authorList>
    </citation>
    <scope>NUCLEOTIDE SEQUENCE</scope>
    <source>
        <strain evidence="10">Expedition CK06-06</strain>
    </source>
</reference>
<sequence length="260" mass="29183">SVTQGITVSDLNASIVQLNEAALRLHGYDSKDEVVGRSAFELVAEKDRVRAMENLKRTLEQGYIVNVEYTLLRKDGSEFDAELNAAVMRDSCGSPIGFVAITEDITERKQAEEREEQLQERLNLSSRLASIGELAAGVAHEINNPLAGIAGFSQRLLRKCTGQKVRQDLERIHSEAMRAAKVLQNLLVFARHREPKKQYSDINDIVQKTLELRAYELKTSNIEVVTELAPALPKIMVDFHQIQEVFLNIILNAEQVMIEA</sequence>
<dbReference type="GO" id="GO:0000155">
    <property type="term" value="F:phosphorelay sensor kinase activity"/>
    <property type="evidence" value="ECO:0007669"/>
    <property type="project" value="InterPro"/>
</dbReference>
<keyword evidence="5" id="KW-0902">Two-component regulatory system</keyword>
<accession>X1GY69</accession>
<dbReference type="PANTHER" id="PTHR43065:SF46">
    <property type="entry name" value="C4-DICARBOXYLATE TRANSPORT SENSOR PROTEIN DCTB"/>
    <property type="match status" value="1"/>
</dbReference>
<evidence type="ECO:0000259" key="8">
    <source>
        <dbReference type="PROSITE" id="PS50112"/>
    </source>
</evidence>
<dbReference type="InterPro" id="IPR005467">
    <property type="entry name" value="His_kinase_dom"/>
</dbReference>
<dbReference type="SUPFAM" id="SSF55874">
    <property type="entry name" value="ATPase domain of HSP90 chaperone/DNA topoisomerase II/histidine kinase"/>
    <property type="match status" value="1"/>
</dbReference>
<name>X1GY69_9ZZZZ</name>
<dbReference type="Gene3D" id="3.30.450.20">
    <property type="entry name" value="PAS domain"/>
    <property type="match status" value="1"/>
</dbReference>
<evidence type="ECO:0000256" key="5">
    <source>
        <dbReference type="ARBA" id="ARBA00023012"/>
    </source>
</evidence>
<dbReference type="InterPro" id="IPR036097">
    <property type="entry name" value="HisK_dim/P_sf"/>
</dbReference>
<dbReference type="InterPro" id="IPR000700">
    <property type="entry name" value="PAS-assoc_C"/>
</dbReference>
<keyword evidence="2" id="KW-0547">Nucleotide-binding</keyword>
<gene>
    <name evidence="10" type="ORF">S03H2_51742</name>
</gene>
<dbReference type="SMART" id="SM00086">
    <property type="entry name" value="PAC"/>
    <property type="match status" value="1"/>
</dbReference>
<comment type="caution">
    <text evidence="10">The sequence shown here is derived from an EMBL/GenBank/DDBJ whole genome shotgun (WGS) entry which is preliminary data.</text>
</comment>
<evidence type="ECO:0008006" key="11">
    <source>
        <dbReference type="Google" id="ProtNLM"/>
    </source>
</evidence>
<dbReference type="NCBIfam" id="TIGR00229">
    <property type="entry name" value="sensory_box"/>
    <property type="match status" value="1"/>
</dbReference>
<dbReference type="GO" id="GO:0005524">
    <property type="term" value="F:ATP binding"/>
    <property type="evidence" value="ECO:0007669"/>
    <property type="project" value="UniProtKB-KW"/>
</dbReference>
<proteinExistence type="predicted"/>
<evidence type="ECO:0000256" key="2">
    <source>
        <dbReference type="ARBA" id="ARBA00022741"/>
    </source>
</evidence>
<feature type="domain" description="PAC" evidence="9">
    <location>
        <begin position="65"/>
        <end position="117"/>
    </location>
</feature>
<dbReference type="PANTHER" id="PTHR43065">
    <property type="entry name" value="SENSOR HISTIDINE KINASE"/>
    <property type="match status" value="1"/>
</dbReference>
<keyword evidence="3" id="KW-0418">Kinase</keyword>
<evidence type="ECO:0000313" key="10">
    <source>
        <dbReference type="EMBL" id="GAH62107.1"/>
    </source>
</evidence>
<organism evidence="10">
    <name type="scientific">marine sediment metagenome</name>
    <dbReference type="NCBI Taxonomy" id="412755"/>
    <lineage>
        <taxon>unclassified sequences</taxon>
        <taxon>metagenomes</taxon>
        <taxon>ecological metagenomes</taxon>
    </lineage>
</organism>
<dbReference type="InterPro" id="IPR000014">
    <property type="entry name" value="PAS"/>
</dbReference>
<evidence type="ECO:0000259" key="9">
    <source>
        <dbReference type="PROSITE" id="PS50113"/>
    </source>
</evidence>
<dbReference type="CDD" id="cd00130">
    <property type="entry name" value="PAS"/>
    <property type="match status" value="1"/>
</dbReference>
<evidence type="ECO:0000259" key="7">
    <source>
        <dbReference type="PROSITE" id="PS50109"/>
    </source>
</evidence>
<feature type="domain" description="PAS" evidence="8">
    <location>
        <begin position="1"/>
        <end position="62"/>
    </location>
</feature>
<dbReference type="PROSITE" id="PS50112">
    <property type="entry name" value="PAS"/>
    <property type="match status" value="1"/>
</dbReference>
<dbReference type="EMBL" id="BARU01032845">
    <property type="protein sequence ID" value="GAH62107.1"/>
    <property type="molecule type" value="Genomic_DNA"/>
</dbReference>
<evidence type="ECO:0000256" key="1">
    <source>
        <dbReference type="ARBA" id="ARBA00022679"/>
    </source>
</evidence>
<evidence type="ECO:0000256" key="6">
    <source>
        <dbReference type="SAM" id="Coils"/>
    </source>
</evidence>
<keyword evidence="4" id="KW-0067">ATP-binding</keyword>
<feature type="non-terminal residue" evidence="10">
    <location>
        <position position="1"/>
    </location>
</feature>
<dbReference type="InterPro" id="IPR003661">
    <property type="entry name" value="HisK_dim/P_dom"/>
</dbReference>
<evidence type="ECO:0000256" key="4">
    <source>
        <dbReference type="ARBA" id="ARBA00022840"/>
    </source>
</evidence>
<dbReference type="SUPFAM" id="SSF55785">
    <property type="entry name" value="PYP-like sensor domain (PAS domain)"/>
    <property type="match status" value="1"/>
</dbReference>
<dbReference type="Pfam" id="PF00512">
    <property type="entry name" value="HisKA"/>
    <property type="match status" value="1"/>
</dbReference>
<protein>
    <recommendedName>
        <fullName evidence="11">PAC domain-containing protein</fullName>
    </recommendedName>
</protein>
<feature type="coiled-coil region" evidence="6">
    <location>
        <begin position="101"/>
        <end position="128"/>
    </location>
</feature>
<evidence type="ECO:0000256" key="3">
    <source>
        <dbReference type="ARBA" id="ARBA00022777"/>
    </source>
</evidence>
<dbReference type="PROSITE" id="PS50113">
    <property type="entry name" value="PAC"/>
    <property type="match status" value="1"/>
</dbReference>
<dbReference type="PROSITE" id="PS50109">
    <property type="entry name" value="HIS_KIN"/>
    <property type="match status" value="1"/>
</dbReference>
<dbReference type="AlphaFoldDB" id="X1GY69"/>
<dbReference type="InterPro" id="IPR035965">
    <property type="entry name" value="PAS-like_dom_sf"/>
</dbReference>
<dbReference type="Gene3D" id="3.30.565.10">
    <property type="entry name" value="Histidine kinase-like ATPase, C-terminal domain"/>
    <property type="match status" value="1"/>
</dbReference>
<keyword evidence="6" id="KW-0175">Coiled coil</keyword>
<dbReference type="Pfam" id="PF13426">
    <property type="entry name" value="PAS_9"/>
    <property type="match status" value="1"/>
</dbReference>
<feature type="non-terminal residue" evidence="10">
    <location>
        <position position="260"/>
    </location>
</feature>
<keyword evidence="1" id="KW-0808">Transferase</keyword>